<comment type="caution">
    <text evidence="1">The sequence shown here is derived from an EMBL/GenBank/DDBJ whole genome shotgun (WGS) entry which is preliminary data.</text>
</comment>
<evidence type="ECO:0000313" key="2">
    <source>
        <dbReference type="Proteomes" id="UP001283361"/>
    </source>
</evidence>
<protein>
    <submittedName>
        <fullName evidence="1">Uncharacterized protein</fullName>
    </submittedName>
</protein>
<gene>
    <name evidence="1" type="ORF">RRG08_066937</name>
</gene>
<dbReference type="Proteomes" id="UP001283361">
    <property type="component" value="Unassembled WGS sequence"/>
</dbReference>
<accession>A0AAE1AQ50</accession>
<keyword evidence="2" id="KW-1185">Reference proteome</keyword>
<dbReference type="AlphaFoldDB" id="A0AAE1AQ50"/>
<organism evidence="1 2">
    <name type="scientific">Elysia crispata</name>
    <name type="common">lettuce slug</name>
    <dbReference type="NCBI Taxonomy" id="231223"/>
    <lineage>
        <taxon>Eukaryota</taxon>
        <taxon>Metazoa</taxon>
        <taxon>Spiralia</taxon>
        <taxon>Lophotrochozoa</taxon>
        <taxon>Mollusca</taxon>
        <taxon>Gastropoda</taxon>
        <taxon>Heterobranchia</taxon>
        <taxon>Euthyneura</taxon>
        <taxon>Panpulmonata</taxon>
        <taxon>Sacoglossa</taxon>
        <taxon>Placobranchoidea</taxon>
        <taxon>Plakobranchidae</taxon>
        <taxon>Elysia</taxon>
    </lineage>
</organism>
<name>A0AAE1AQ50_9GAST</name>
<dbReference type="EMBL" id="JAWDGP010001479">
    <property type="protein sequence ID" value="KAK3791256.1"/>
    <property type="molecule type" value="Genomic_DNA"/>
</dbReference>
<evidence type="ECO:0000313" key="1">
    <source>
        <dbReference type="EMBL" id="KAK3791256.1"/>
    </source>
</evidence>
<sequence>MLILKVKTKSGELLYLIVSDSHVASSQSLEHSIIVLLELYFYLVIRFSDNVCVCLDSRTAWRRGWSTLGLTLVL</sequence>
<proteinExistence type="predicted"/>
<reference evidence="1" key="1">
    <citation type="journal article" date="2023" name="G3 (Bethesda)">
        <title>A reference genome for the long-term kleptoplast-retaining sea slug Elysia crispata morphotype clarki.</title>
        <authorList>
            <person name="Eastman K.E."/>
            <person name="Pendleton A.L."/>
            <person name="Shaikh M.A."/>
            <person name="Suttiyut T."/>
            <person name="Ogas R."/>
            <person name="Tomko P."/>
            <person name="Gavelis G."/>
            <person name="Widhalm J.R."/>
            <person name="Wisecaver J.H."/>
        </authorList>
    </citation>
    <scope>NUCLEOTIDE SEQUENCE</scope>
    <source>
        <strain evidence="1">ECLA1</strain>
    </source>
</reference>